<gene>
    <name evidence="9" type="ORF">EPV75_09710</name>
</gene>
<evidence type="ECO:0000256" key="2">
    <source>
        <dbReference type="ARBA" id="ARBA00012536"/>
    </source>
</evidence>
<dbReference type="SUPFAM" id="SSF56784">
    <property type="entry name" value="HAD-like"/>
    <property type="match status" value="1"/>
</dbReference>
<dbReference type="InterPro" id="IPR044161">
    <property type="entry name" value="SPS"/>
</dbReference>
<evidence type="ECO:0000256" key="1">
    <source>
        <dbReference type="ARBA" id="ARBA00006530"/>
    </source>
</evidence>
<dbReference type="InterPro" id="IPR023214">
    <property type="entry name" value="HAD_sf"/>
</dbReference>
<feature type="domain" description="Sucrose phosphatase-like" evidence="8">
    <location>
        <begin position="470"/>
        <end position="705"/>
    </location>
</feature>
<evidence type="ECO:0000259" key="7">
    <source>
        <dbReference type="Pfam" id="PF00862"/>
    </source>
</evidence>
<dbReference type="GO" id="GO:0000287">
    <property type="term" value="F:magnesium ion binding"/>
    <property type="evidence" value="ECO:0007669"/>
    <property type="project" value="UniProtKB-ARBA"/>
</dbReference>
<dbReference type="InterPro" id="IPR000368">
    <property type="entry name" value="Sucrose_synth_GT-B1"/>
</dbReference>
<sequence length="726" mass="82171">MNPTTGGLYIALISVHGLIRGNNLELGRDADTGGQTLYVLELAQALAEKPGVARVELFTRLVRDEHVSPEYAEPFEKLSDTLQIVRIEAGPDEYIHKEQLWDHLDTFADNMADYFRLQERTPDIVHSHYADAGYVGSHLAHQLSIPLIHTGHSLGRVKRARLIAGGLSAEEIEQRYNMARRIDAEEHTLASAERVITSTHQEIEEQYELYDFYQPEQMRVLPPGTNLKHFMPPMGNELNSDLYQILVKHLKEPDKPIILALSRPDHRKNIASLIEAYGQSKDLQDRANLVIIAGNRDDVEDLEPGAQQVFHELWAAIDRHDLYGKVALPKHHCRNDVPMIYRIAAASGGVFVNPALTEPFGLTLIEAAASGLPIVATEDGGPRDIIGNCHNGLLIDPLEPKTITDALLTILKSPKTQQEFIHKGLVGVLEHYAWQAHADRYLDLICPIVKESERLERRHISRRAGLYRDRAFVSSLDQNLMGDPDALKVLLAEMKAHKKSTLFIVATGRRLDSALRLMKQHNIPEPDILISSSGTEISYAPKLTTDTAWEEHIDYHWVPHKVRSLLDNYPGLERQPKSEQNRFKISYYIDPEIADLEEIKRYLHQEEQSVNVQLSFGQYLDILPIRASKGMALRYVADRWEIPLERILVAGGSGADEDMMRGNALAAVVANRHDEELSQLIDIDRIYFAKKPYEEGILEALEYYDFFDSCRPPETEHTSEKVVEDA</sequence>
<dbReference type="InterPro" id="IPR012821">
    <property type="entry name" value="Sucrose_P_synth_Pase-like_dom"/>
</dbReference>
<dbReference type="InterPro" id="IPR036412">
    <property type="entry name" value="HAD-like_sf"/>
</dbReference>
<dbReference type="Gene3D" id="3.40.50.2000">
    <property type="entry name" value="Glycogen Phosphorylase B"/>
    <property type="match status" value="2"/>
</dbReference>
<keyword evidence="10" id="KW-1185">Reference proteome</keyword>
<dbReference type="Pfam" id="PF00862">
    <property type="entry name" value="GT-B_Sucrose_synth"/>
    <property type="match status" value="1"/>
</dbReference>
<reference evidence="9 10" key="1">
    <citation type="journal article" date="2018" name="Environ. Microbiol.">
        <title>Genomes of ubiquitous marine and hypersaline Hydrogenovibrio, Thiomicrorhabdus and Thiomicrospira spp. encode a diversity of mechanisms to sustain chemolithoautotrophy in heterogeneous environments.</title>
        <authorList>
            <person name="Scott K.M."/>
            <person name="Williams J."/>
            <person name="Porter C.M.B."/>
            <person name="Russel S."/>
            <person name="Harmer T.L."/>
            <person name="Paul J.H."/>
            <person name="Antonen K.M."/>
            <person name="Bridges M.K."/>
            <person name="Camper G.J."/>
            <person name="Campla C.K."/>
            <person name="Casella L.G."/>
            <person name="Chase E."/>
            <person name="Conrad J.W."/>
            <person name="Cruz M.C."/>
            <person name="Dunlap D.S."/>
            <person name="Duran L."/>
            <person name="Fahsbender E.M."/>
            <person name="Goldsmith D.B."/>
            <person name="Keeley R.F."/>
            <person name="Kondoff M.R."/>
            <person name="Kussy B.I."/>
            <person name="Lane M.K."/>
            <person name="Lawler S."/>
            <person name="Leigh B.A."/>
            <person name="Lewis C."/>
            <person name="Lostal L.M."/>
            <person name="Marking D."/>
            <person name="Mancera P.A."/>
            <person name="McClenthan E.C."/>
            <person name="McIntyre E.A."/>
            <person name="Mine J.A."/>
            <person name="Modi S."/>
            <person name="Moore B.D."/>
            <person name="Morgan W.A."/>
            <person name="Nelson K.M."/>
            <person name="Nguyen K.N."/>
            <person name="Ogburn N."/>
            <person name="Parrino D.G."/>
            <person name="Pedapudi A.D."/>
            <person name="Pelham R.P."/>
            <person name="Preece A.M."/>
            <person name="Rampersad E.A."/>
            <person name="Richardson J.C."/>
            <person name="Rodgers C.M."/>
            <person name="Schaffer B.L."/>
            <person name="Sheridan N.E."/>
            <person name="Solone M.R."/>
            <person name="Staley Z.R."/>
            <person name="Tabuchi M."/>
            <person name="Waide R.J."/>
            <person name="Wanjugi P.W."/>
            <person name="Young S."/>
            <person name="Clum A."/>
            <person name="Daum C."/>
            <person name="Huntemann M."/>
            <person name="Ivanova N."/>
            <person name="Kyrpides N."/>
            <person name="Mikhailova N."/>
            <person name="Palaniappan K."/>
            <person name="Pillay M."/>
            <person name="Reddy T.B.K."/>
            <person name="Shapiro N."/>
            <person name="Stamatis D."/>
            <person name="Varghese N."/>
            <person name="Woyke T."/>
            <person name="Boden R."/>
            <person name="Freyermuth S.K."/>
            <person name="Kerfeld C.A."/>
        </authorList>
    </citation>
    <scope>NUCLEOTIDE SEQUENCE [LARGE SCALE GENOMIC DNA]</scope>
    <source>
        <strain evidence="9 10">JR-2</strain>
    </source>
</reference>
<proteinExistence type="inferred from homology"/>
<organism evidence="9 10">
    <name type="scientific">Hydrogenovibrio thermophilus</name>
    <dbReference type="NCBI Taxonomy" id="265883"/>
    <lineage>
        <taxon>Bacteria</taxon>
        <taxon>Pseudomonadati</taxon>
        <taxon>Pseudomonadota</taxon>
        <taxon>Gammaproteobacteria</taxon>
        <taxon>Thiotrichales</taxon>
        <taxon>Piscirickettsiaceae</taxon>
        <taxon>Hydrogenovibrio</taxon>
    </lineage>
</organism>
<evidence type="ECO:0000313" key="9">
    <source>
        <dbReference type="EMBL" id="QAB15922.1"/>
    </source>
</evidence>
<dbReference type="InterPro" id="IPR001296">
    <property type="entry name" value="Glyco_trans_1"/>
</dbReference>
<dbReference type="PANTHER" id="PTHR46039:SF5">
    <property type="entry name" value="SUCROSE-PHOSPHATE SYNTHASE 3-RELATED"/>
    <property type="match status" value="1"/>
</dbReference>
<dbReference type="PANTHER" id="PTHR46039">
    <property type="entry name" value="SUCROSE-PHOSPHATE SYNTHASE 3-RELATED"/>
    <property type="match status" value="1"/>
</dbReference>
<dbReference type="Gene3D" id="3.90.1070.10">
    <property type="match status" value="1"/>
</dbReference>
<comment type="similarity">
    <text evidence="1">Belongs to the glycosyltransferase 1 family.</text>
</comment>
<evidence type="ECO:0000256" key="5">
    <source>
        <dbReference type="ARBA" id="ARBA00047471"/>
    </source>
</evidence>
<dbReference type="Gene3D" id="3.40.50.1000">
    <property type="entry name" value="HAD superfamily/HAD-like"/>
    <property type="match status" value="1"/>
</dbReference>
<accession>A0A410H4Q7</accession>
<dbReference type="KEGG" id="htr:EPV75_09710"/>
<dbReference type="AlphaFoldDB" id="A0A410H4Q7"/>
<dbReference type="InterPro" id="IPR012822">
    <property type="entry name" value="SucroseP_synth_GlycoTrfase_dom"/>
</dbReference>
<evidence type="ECO:0000259" key="6">
    <source>
        <dbReference type="Pfam" id="PF00534"/>
    </source>
</evidence>
<dbReference type="SUPFAM" id="SSF53756">
    <property type="entry name" value="UDP-Glycosyltransferase/glycogen phosphorylase"/>
    <property type="match status" value="1"/>
</dbReference>
<feature type="domain" description="Glycosyl transferase family 1" evidence="6">
    <location>
        <begin position="248"/>
        <end position="423"/>
    </location>
</feature>
<dbReference type="NCBIfam" id="TIGR01484">
    <property type="entry name" value="HAD-SF-IIB"/>
    <property type="match status" value="1"/>
</dbReference>
<name>A0A410H4Q7_9GAMM</name>
<dbReference type="Proteomes" id="UP000285478">
    <property type="component" value="Chromosome"/>
</dbReference>
<dbReference type="GO" id="GO:0016791">
    <property type="term" value="F:phosphatase activity"/>
    <property type="evidence" value="ECO:0007669"/>
    <property type="project" value="UniProtKB-ARBA"/>
</dbReference>
<comment type="catalytic activity">
    <reaction evidence="5">
        <text>beta-D-fructose 6-phosphate + UDP-alpha-D-glucose = sucrose 6(F)-phosphate + UDP + H(+)</text>
        <dbReference type="Rhea" id="RHEA:22172"/>
        <dbReference type="ChEBI" id="CHEBI:15378"/>
        <dbReference type="ChEBI" id="CHEBI:57634"/>
        <dbReference type="ChEBI" id="CHEBI:57723"/>
        <dbReference type="ChEBI" id="CHEBI:58223"/>
        <dbReference type="ChEBI" id="CHEBI:58885"/>
        <dbReference type="EC" id="2.4.1.14"/>
    </reaction>
</comment>
<dbReference type="Pfam" id="PF05116">
    <property type="entry name" value="S6PP"/>
    <property type="match status" value="1"/>
</dbReference>
<dbReference type="EMBL" id="CP035033">
    <property type="protein sequence ID" value="QAB15922.1"/>
    <property type="molecule type" value="Genomic_DNA"/>
</dbReference>
<evidence type="ECO:0000256" key="4">
    <source>
        <dbReference type="ARBA" id="ARBA00022679"/>
    </source>
</evidence>
<evidence type="ECO:0000256" key="3">
    <source>
        <dbReference type="ARBA" id="ARBA00022676"/>
    </source>
</evidence>
<feature type="domain" description="Sucrose synthase first GT-B" evidence="7">
    <location>
        <begin position="10"/>
        <end position="213"/>
    </location>
</feature>
<dbReference type="RefSeq" id="WP_128385253.1">
    <property type="nucleotide sequence ID" value="NZ_CP035033.1"/>
</dbReference>
<dbReference type="Pfam" id="PF00534">
    <property type="entry name" value="Glycos_transf_1"/>
    <property type="match status" value="1"/>
</dbReference>
<evidence type="ECO:0000313" key="10">
    <source>
        <dbReference type="Proteomes" id="UP000285478"/>
    </source>
</evidence>
<evidence type="ECO:0000259" key="8">
    <source>
        <dbReference type="Pfam" id="PF05116"/>
    </source>
</evidence>
<keyword evidence="4" id="KW-0808">Transferase</keyword>
<keyword evidence="3" id="KW-0328">Glycosyltransferase</keyword>
<dbReference type="NCBIfam" id="TIGR02471">
    <property type="entry name" value="sucr_syn_bact_C"/>
    <property type="match status" value="1"/>
</dbReference>
<dbReference type="NCBIfam" id="TIGR02472">
    <property type="entry name" value="sucr_P_syn_N"/>
    <property type="match status" value="1"/>
</dbReference>
<dbReference type="GO" id="GO:0046524">
    <property type="term" value="F:sucrose-phosphate synthase activity"/>
    <property type="evidence" value="ECO:0007669"/>
    <property type="project" value="UniProtKB-EC"/>
</dbReference>
<protein>
    <recommendedName>
        <fullName evidence="2">sucrose-phosphate synthase</fullName>
        <ecNumber evidence="2">2.4.1.14</ecNumber>
    </recommendedName>
</protein>
<keyword evidence="9" id="KW-0378">Hydrolase</keyword>
<dbReference type="InterPro" id="IPR006379">
    <property type="entry name" value="HAD-SF_hydro_IIB"/>
</dbReference>
<dbReference type="InterPro" id="IPR006380">
    <property type="entry name" value="SPP-like_dom"/>
</dbReference>
<dbReference type="EC" id="2.4.1.14" evidence="2"/>